<feature type="non-terminal residue" evidence="1">
    <location>
        <position position="1"/>
    </location>
</feature>
<reference evidence="1 2" key="1">
    <citation type="submission" date="2015-08" db="EMBL/GenBank/DDBJ databases">
        <title>Next Generation Sequencing and Analysis of the Genome of Puccinia sorghi L Schw, the Causal Agent of Maize Common Rust.</title>
        <authorList>
            <person name="Rochi L."/>
            <person name="Burguener G."/>
            <person name="Darino M."/>
            <person name="Turjanski A."/>
            <person name="Kreff E."/>
            <person name="Dieguez M.J."/>
            <person name="Sacco F."/>
        </authorList>
    </citation>
    <scope>NUCLEOTIDE SEQUENCE [LARGE SCALE GENOMIC DNA]</scope>
    <source>
        <strain evidence="1 2">RO10H11247</strain>
    </source>
</reference>
<evidence type="ECO:0000313" key="1">
    <source>
        <dbReference type="EMBL" id="KNZ45237.1"/>
    </source>
</evidence>
<dbReference type="OrthoDB" id="10503117at2759"/>
<name>A0A0L6UAE4_9BASI</name>
<gene>
    <name evidence="1" type="ORF">VP01_8348g1</name>
</gene>
<proteinExistence type="predicted"/>
<organism evidence="1 2">
    <name type="scientific">Puccinia sorghi</name>
    <dbReference type="NCBI Taxonomy" id="27349"/>
    <lineage>
        <taxon>Eukaryota</taxon>
        <taxon>Fungi</taxon>
        <taxon>Dikarya</taxon>
        <taxon>Basidiomycota</taxon>
        <taxon>Pucciniomycotina</taxon>
        <taxon>Pucciniomycetes</taxon>
        <taxon>Pucciniales</taxon>
        <taxon>Pucciniaceae</taxon>
        <taxon>Puccinia</taxon>
    </lineage>
</organism>
<dbReference type="VEuPathDB" id="FungiDB:VP01_8348g1"/>
<keyword evidence="2" id="KW-1185">Reference proteome</keyword>
<dbReference type="AlphaFoldDB" id="A0A0L6UAE4"/>
<protein>
    <submittedName>
        <fullName evidence="1">Uncharacterized protein</fullName>
    </submittedName>
</protein>
<dbReference type="Proteomes" id="UP000037035">
    <property type="component" value="Unassembled WGS sequence"/>
</dbReference>
<dbReference type="EMBL" id="LAVV01013880">
    <property type="protein sequence ID" value="KNZ45237.1"/>
    <property type="molecule type" value="Genomic_DNA"/>
</dbReference>
<evidence type="ECO:0000313" key="2">
    <source>
        <dbReference type="Proteomes" id="UP000037035"/>
    </source>
</evidence>
<comment type="caution">
    <text evidence="1">The sequence shown here is derived from an EMBL/GenBank/DDBJ whole genome shotgun (WGS) entry which is preliminary data.</text>
</comment>
<accession>A0A0L6UAE4</accession>
<sequence>VICSILGQDPKVKFKPQMRDPEFDDVKNFFSEPYFCKGDVPDNKPPSTYKCFWCKKEVHVSGRSLFNLWNHQDGTLQTGKVSDGCPQHQKAIDKGAKLLATSLKEIKIKKYTKEGLISIHFNQAESVQN</sequence>